<evidence type="ECO:0000313" key="2">
    <source>
        <dbReference type="Proteomes" id="UP001519460"/>
    </source>
</evidence>
<comment type="caution">
    <text evidence="1">The sequence shown here is derived from an EMBL/GenBank/DDBJ whole genome shotgun (WGS) entry which is preliminary data.</text>
</comment>
<reference evidence="1 2" key="1">
    <citation type="journal article" date="2023" name="Sci. Data">
        <title>Genome assembly of the Korean intertidal mud-creeper Batillaria attramentaria.</title>
        <authorList>
            <person name="Patra A.K."/>
            <person name="Ho P.T."/>
            <person name="Jun S."/>
            <person name="Lee S.J."/>
            <person name="Kim Y."/>
            <person name="Won Y.J."/>
        </authorList>
    </citation>
    <scope>NUCLEOTIDE SEQUENCE [LARGE SCALE GENOMIC DNA]</scope>
    <source>
        <strain evidence="1">Wonlab-2016</strain>
    </source>
</reference>
<evidence type="ECO:0008006" key="3">
    <source>
        <dbReference type="Google" id="ProtNLM"/>
    </source>
</evidence>
<accession>A0ABD0J103</accession>
<proteinExistence type="predicted"/>
<evidence type="ECO:0000313" key="1">
    <source>
        <dbReference type="EMBL" id="KAK7446628.1"/>
    </source>
</evidence>
<protein>
    <recommendedName>
        <fullName evidence="3">Secreted protein</fullName>
    </recommendedName>
</protein>
<dbReference type="AlphaFoldDB" id="A0ABD0J103"/>
<dbReference type="EMBL" id="JACVVK020000781">
    <property type="protein sequence ID" value="KAK7446628.1"/>
    <property type="molecule type" value="Genomic_DNA"/>
</dbReference>
<keyword evidence="2" id="KW-1185">Reference proteome</keyword>
<gene>
    <name evidence="1" type="ORF">BaRGS_00040260</name>
</gene>
<sequence length="56" mass="6115">MTKVLRRKRMERVVSCTLLCVNSSLGTAGRTTHSHLADATHSVLTMELGCGGREGW</sequence>
<dbReference type="Proteomes" id="UP001519460">
    <property type="component" value="Unassembled WGS sequence"/>
</dbReference>
<organism evidence="1 2">
    <name type="scientific">Batillaria attramentaria</name>
    <dbReference type="NCBI Taxonomy" id="370345"/>
    <lineage>
        <taxon>Eukaryota</taxon>
        <taxon>Metazoa</taxon>
        <taxon>Spiralia</taxon>
        <taxon>Lophotrochozoa</taxon>
        <taxon>Mollusca</taxon>
        <taxon>Gastropoda</taxon>
        <taxon>Caenogastropoda</taxon>
        <taxon>Sorbeoconcha</taxon>
        <taxon>Cerithioidea</taxon>
        <taxon>Batillariidae</taxon>
        <taxon>Batillaria</taxon>
    </lineage>
</organism>
<name>A0ABD0J103_9CAEN</name>
<feature type="non-terminal residue" evidence="1">
    <location>
        <position position="56"/>
    </location>
</feature>